<dbReference type="Proteomes" id="UP000553632">
    <property type="component" value="Unassembled WGS sequence"/>
</dbReference>
<evidence type="ECO:0000313" key="2">
    <source>
        <dbReference type="EMBL" id="KAF4758161.1"/>
    </source>
</evidence>
<organism evidence="2 3">
    <name type="scientific">Perkinsus olseni</name>
    <name type="common">Perkinsus atlanticus</name>
    <dbReference type="NCBI Taxonomy" id="32597"/>
    <lineage>
        <taxon>Eukaryota</taxon>
        <taxon>Sar</taxon>
        <taxon>Alveolata</taxon>
        <taxon>Perkinsozoa</taxon>
        <taxon>Perkinsea</taxon>
        <taxon>Perkinsida</taxon>
        <taxon>Perkinsidae</taxon>
        <taxon>Perkinsus</taxon>
    </lineage>
</organism>
<sequence length="295" mass="32323">MPIATTLAAVMIISSIAGATVNRLRPLLRPGFYEMLETCAEIPSLAGFMMMVRQLDAGIRVDLSLEDHEGWSMSVSDYSAVGGKSRNQCYVLYRILLSESLVPHMLFLKASEHFPHLDMRKQEHFLICPDTEGDSATVKLRLRSGGFAKIRLNRPINADGTESDDHPWMEMVISGREVGEQTAAIVFNHRIEGQSTVGGFKVKYCAAGEIAGSGYADDHTYARSYGNCCILEGQTSIFDTSSAPASQDRSKVPARVCAESDDSISVIYEGDDGTERKFNLLREDANLSLLADVAV</sequence>
<proteinExistence type="predicted"/>
<dbReference type="EMBL" id="JABANO010001765">
    <property type="protein sequence ID" value="KAF4758161.1"/>
    <property type="molecule type" value="Genomic_DNA"/>
</dbReference>
<dbReference type="EMBL" id="JABANM010019984">
    <property type="protein sequence ID" value="KAF4723612.1"/>
    <property type="molecule type" value="Genomic_DNA"/>
</dbReference>
<keyword evidence="3" id="KW-1185">Reference proteome</keyword>
<comment type="caution">
    <text evidence="2">The sequence shown here is derived from an EMBL/GenBank/DDBJ whole genome shotgun (WGS) entry which is preliminary data.</text>
</comment>
<accession>A0A7J6UME0</accession>
<reference evidence="3 4" key="1">
    <citation type="submission" date="2020-04" db="EMBL/GenBank/DDBJ databases">
        <title>Perkinsus olseni comparative genomics.</title>
        <authorList>
            <person name="Bogema D.R."/>
        </authorList>
    </citation>
    <scope>NUCLEOTIDE SEQUENCE [LARGE SCALE GENOMIC DNA]</scope>
    <source>
        <strain evidence="1">ATCC PRA-205</strain>
        <strain evidence="2 3">ATCC PRA-207</strain>
    </source>
</reference>
<evidence type="ECO:0000313" key="4">
    <source>
        <dbReference type="Proteomes" id="UP000574390"/>
    </source>
</evidence>
<dbReference type="Proteomes" id="UP000574390">
    <property type="component" value="Unassembled WGS sequence"/>
</dbReference>
<gene>
    <name evidence="1" type="ORF">FOZ62_000473</name>
    <name evidence="2" type="ORF">FOZ63_017896</name>
</gene>
<name>A0A7J6UME0_PEROL</name>
<protein>
    <submittedName>
        <fullName evidence="2">Uncharacterized protein</fullName>
    </submittedName>
</protein>
<evidence type="ECO:0000313" key="1">
    <source>
        <dbReference type="EMBL" id="KAF4723612.1"/>
    </source>
</evidence>
<evidence type="ECO:0000313" key="3">
    <source>
        <dbReference type="Proteomes" id="UP000553632"/>
    </source>
</evidence>
<dbReference type="AlphaFoldDB" id="A0A7J6UME0"/>